<evidence type="ECO:0000256" key="4">
    <source>
        <dbReference type="ARBA" id="ARBA00022448"/>
    </source>
</evidence>
<dbReference type="InterPro" id="IPR005828">
    <property type="entry name" value="MFS_sugar_transport-like"/>
</dbReference>
<keyword evidence="6 8" id="KW-1133">Transmembrane helix</keyword>
<dbReference type="GO" id="GO:0015798">
    <property type="term" value="P:myo-inositol transport"/>
    <property type="evidence" value="ECO:0007669"/>
    <property type="project" value="UniProtKB-ARBA"/>
</dbReference>
<proteinExistence type="inferred from homology"/>
<gene>
    <name evidence="10" type="ORF">HPP92_005521</name>
</gene>
<feature type="transmembrane region" description="Helical" evidence="8">
    <location>
        <begin position="267"/>
        <end position="284"/>
    </location>
</feature>
<dbReference type="Proteomes" id="UP000636800">
    <property type="component" value="Chromosome 2"/>
</dbReference>
<comment type="similarity">
    <text evidence="2">Belongs to the isochorismatase family.</text>
</comment>
<keyword evidence="11" id="KW-1185">Reference proteome</keyword>
<feature type="transmembrane region" description="Helical" evidence="8">
    <location>
        <begin position="342"/>
        <end position="363"/>
    </location>
</feature>
<dbReference type="PRINTS" id="PR00171">
    <property type="entry name" value="SUGRTRNSPORT"/>
</dbReference>
<dbReference type="EMBL" id="JADCNL010000002">
    <property type="protein sequence ID" value="KAG0492123.1"/>
    <property type="molecule type" value="Genomic_DNA"/>
</dbReference>
<organism evidence="10 11">
    <name type="scientific">Vanilla planifolia</name>
    <name type="common">Vanilla</name>
    <dbReference type="NCBI Taxonomy" id="51239"/>
    <lineage>
        <taxon>Eukaryota</taxon>
        <taxon>Viridiplantae</taxon>
        <taxon>Streptophyta</taxon>
        <taxon>Embryophyta</taxon>
        <taxon>Tracheophyta</taxon>
        <taxon>Spermatophyta</taxon>
        <taxon>Magnoliopsida</taxon>
        <taxon>Liliopsida</taxon>
        <taxon>Asparagales</taxon>
        <taxon>Orchidaceae</taxon>
        <taxon>Vanilloideae</taxon>
        <taxon>Vanilleae</taxon>
        <taxon>Vanilla</taxon>
    </lineage>
</organism>
<dbReference type="GO" id="GO:0015791">
    <property type="term" value="P:polyol transmembrane transport"/>
    <property type="evidence" value="ECO:0007669"/>
    <property type="project" value="UniProtKB-ARBA"/>
</dbReference>
<dbReference type="NCBIfam" id="TIGR00879">
    <property type="entry name" value="SP"/>
    <property type="match status" value="1"/>
</dbReference>
<feature type="transmembrane region" description="Helical" evidence="8">
    <location>
        <begin position="317"/>
        <end position="335"/>
    </location>
</feature>
<name>A0A835RU11_VANPL</name>
<evidence type="ECO:0000256" key="1">
    <source>
        <dbReference type="ARBA" id="ARBA00004141"/>
    </source>
</evidence>
<dbReference type="PROSITE" id="PS00217">
    <property type="entry name" value="SUGAR_TRANSPORT_2"/>
    <property type="match status" value="1"/>
</dbReference>
<evidence type="ECO:0000256" key="5">
    <source>
        <dbReference type="ARBA" id="ARBA00022692"/>
    </source>
</evidence>
<dbReference type="InterPro" id="IPR000868">
    <property type="entry name" value="Isochorismatase-like_dom"/>
</dbReference>
<evidence type="ECO:0000256" key="8">
    <source>
        <dbReference type="SAM" id="Phobius"/>
    </source>
</evidence>
<feature type="transmembrane region" description="Helical" evidence="8">
    <location>
        <begin position="638"/>
        <end position="661"/>
    </location>
</feature>
<comment type="caution">
    <text evidence="10">The sequence shown here is derived from an EMBL/GenBank/DDBJ whole genome shotgun (WGS) entry which is preliminary data.</text>
</comment>
<keyword evidence="7 8" id="KW-0472">Membrane</keyword>
<dbReference type="OrthoDB" id="1937734at2759"/>
<dbReference type="CDD" id="cd00431">
    <property type="entry name" value="cysteine_hydrolases"/>
    <property type="match status" value="1"/>
</dbReference>
<evidence type="ECO:0000256" key="6">
    <source>
        <dbReference type="ARBA" id="ARBA00022989"/>
    </source>
</evidence>
<dbReference type="Gene3D" id="3.40.50.850">
    <property type="entry name" value="Isochorismatase-like"/>
    <property type="match status" value="1"/>
</dbReference>
<dbReference type="PANTHER" id="PTHR48020:SF12">
    <property type="entry name" value="PROTON MYO-INOSITOL COTRANSPORTER"/>
    <property type="match status" value="1"/>
</dbReference>
<protein>
    <recommendedName>
        <fullName evidence="9">Major facilitator superfamily (MFS) profile domain-containing protein</fullName>
    </recommendedName>
</protein>
<dbReference type="SUPFAM" id="SSF52499">
    <property type="entry name" value="Isochorismatase-like hydrolases"/>
    <property type="match status" value="1"/>
</dbReference>
<dbReference type="InterPro" id="IPR005829">
    <property type="entry name" value="Sugar_transporter_CS"/>
</dbReference>
<feature type="transmembrane region" description="Helical" evidence="8">
    <location>
        <begin position="526"/>
        <end position="549"/>
    </location>
</feature>
<feature type="domain" description="Major facilitator superfamily (MFS) profile" evidence="9">
    <location>
        <begin position="242"/>
        <end position="693"/>
    </location>
</feature>
<dbReference type="GO" id="GO:0022857">
    <property type="term" value="F:transmembrane transporter activity"/>
    <property type="evidence" value="ECO:0007669"/>
    <property type="project" value="InterPro"/>
</dbReference>
<feature type="transmembrane region" description="Helical" evidence="8">
    <location>
        <begin position="375"/>
        <end position="397"/>
    </location>
</feature>
<dbReference type="FunFam" id="1.20.1250.20:FF:000073">
    <property type="entry name" value="MFS myo-inositol transporter, putative"/>
    <property type="match status" value="1"/>
</dbReference>
<dbReference type="GO" id="GO:0016020">
    <property type="term" value="C:membrane"/>
    <property type="evidence" value="ECO:0007669"/>
    <property type="project" value="UniProtKB-SubCell"/>
</dbReference>
<keyword evidence="4" id="KW-0813">Transport</keyword>
<evidence type="ECO:0000313" key="11">
    <source>
        <dbReference type="Proteomes" id="UP000636800"/>
    </source>
</evidence>
<evidence type="ECO:0000256" key="3">
    <source>
        <dbReference type="ARBA" id="ARBA00010992"/>
    </source>
</evidence>
<accession>A0A835RU11</accession>
<dbReference type="Pfam" id="PF00857">
    <property type="entry name" value="Isochorismatase"/>
    <property type="match status" value="1"/>
</dbReference>
<dbReference type="InterPro" id="IPR003663">
    <property type="entry name" value="Sugar/inositol_transpt"/>
</dbReference>
<feature type="transmembrane region" description="Helical" evidence="8">
    <location>
        <begin position="600"/>
        <end position="626"/>
    </location>
</feature>
<dbReference type="InterPro" id="IPR050814">
    <property type="entry name" value="Myo-inositol_Transporter"/>
</dbReference>
<dbReference type="Gene3D" id="1.20.1250.20">
    <property type="entry name" value="MFS general substrate transporter like domains"/>
    <property type="match status" value="1"/>
</dbReference>
<sequence length="719" mass="78276">MGSDAMMLDALRAEIPVEEEEVFLPAMERMQGRAVGLVLIDLVNGFCTVGAGNLAPPLPNKQISTMVEEASRLAKAFCVRNWPVFAFLDTHYPDKPEPPYPPHCIIGSGEENFVPALEWLEKDPNVTMKRKDCIDGFLCSEESDGSNIFSNWVKANDIKVVLVLGICTDICVLDFTCSLLSARNIGRVYPLEDVVVYSDGCATYDLPVHVAKNNKGALAHPRNYFITWDFTWPREGSQNHDDRVISGSSGMLDPLPQRRMSYFGNRYVLGLTVAAGIGGLLFGYDTGNNCEYGTSRCYDWGLGLVGGSMMHMVEKKAALLADVLFAIGSLVMCAAPDPYVLITGRLVVGLGIGVASVTSPVYIAEASPSEIRGGLVSTNVLMITGGQFLSYLVNLAFTEVPGTWRWMLGVAAVPAILQFFLMLGLPESPRWLYLKKDEAQAICVLSKIYDPDRLEQEIDLLAIASDVDLDSEKTVSYLDVFRSKEIRLAFFAGAGLQAFQQLTGINTVMYYSPTIVQMAGFSSNQLALLLSLIVAAMNAAGTVIGIYLIDRCGRRRLALTSLAGVFISLLILASAFFLQSSHLHGSCGLNLLHGSCGTNIGWFAVLGLALYIAFFAPGMGPVPWAVNSEIYPEAYRGVCGGMSATINWMFNLIVAQVFLSLVSAVGVAWTFLIIAGIAVVAFVFVLVFVPETKGLTFEQVERLWKERAWGTYGSLQSQP</sequence>
<feature type="transmembrane region" description="Helical" evidence="8">
    <location>
        <begin position="667"/>
        <end position="689"/>
    </location>
</feature>
<dbReference type="PANTHER" id="PTHR48020">
    <property type="entry name" value="PROTON MYO-INOSITOL COTRANSPORTER"/>
    <property type="match status" value="1"/>
</dbReference>
<keyword evidence="5 8" id="KW-0812">Transmembrane</keyword>
<dbReference type="AlphaFoldDB" id="A0A835RU11"/>
<evidence type="ECO:0000256" key="2">
    <source>
        <dbReference type="ARBA" id="ARBA00006336"/>
    </source>
</evidence>
<dbReference type="SUPFAM" id="SSF103473">
    <property type="entry name" value="MFS general substrate transporter"/>
    <property type="match status" value="1"/>
</dbReference>
<reference evidence="10 11" key="1">
    <citation type="journal article" date="2020" name="Nat. Food">
        <title>A phased Vanilla planifolia genome enables genetic improvement of flavour and production.</title>
        <authorList>
            <person name="Hasing T."/>
            <person name="Tang H."/>
            <person name="Brym M."/>
            <person name="Khazi F."/>
            <person name="Huang T."/>
            <person name="Chambers A.H."/>
        </authorList>
    </citation>
    <scope>NUCLEOTIDE SEQUENCE [LARGE SCALE GENOMIC DNA]</scope>
    <source>
        <tissue evidence="10">Leaf</tissue>
    </source>
</reference>
<dbReference type="Pfam" id="PF00083">
    <property type="entry name" value="Sugar_tr"/>
    <property type="match status" value="1"/>
</dbReference>
<comment type="similarity">
    <text evidence="3">Belongs to the major facilitator superfamily. Sugar transporter (TC 2.A.1.1) family.</text>
</comment>
<evidence type="ECO:0000259" key="9">
    <source>
        <dbReference type="PROSITE" id="PS50850"/>
    </source>
</evidence>
<dbReference type="InterPro" id="IPR036259">
    <property type="entry name" value="MFS_trans_sf"/>
</dbReference>
<feature type="transmembrane region" description="Helical" evidence="8">
    <location>
        <begin position="561"/>
        <end position="580"/>
    </location>
</feature>
<dbReference type="PROSITE" id="PS50850">
    <property type="entry name" value="MFS"/>
    <property type="match status" value="1"/>
</dbReference>
<dbReference type="InterPro" id="IPR020846">
    <property type="entry name" value="MFS_dom"/>
</dbReference>
<evidence type="ECO:0000313" key="10">
    <source>
        <dbReference type="EMBL" id="KAG0492123.1"/>
    </source>
</evidence>
<dbReference type="InterPro" id="IPR036380">
    <property type="entry name" value="Isochorismatase-like_sf"/>
</dbReference>
<comment type="subcellular location">
    <subcellularLocation>
        <location evidence="1">Membrane</location>
        <topology evidence="1">Multi-pass membrane protein</topology>
    </subcellularLocation>
</comment>
<feature type="transmembrane region" description="Helical" evidence="8">
    <location>
        <begin position="404"/>
        <end position="425"/>
    </location>
</feature>
<evidence type="ECO:0000256" key="7">
    <source>
        <dbReference type="ARBA" id="ARBA00023136"/>
    </source>
</evidence>